<comment type="caution">
    <text evidence="1">The sequence shown here is derived from an EMBL/GenBank/DDBJ whole genome shotgun (WGS) entry which is preliminary data.</text>
</comment>
<protein>
    <submittedName>
        <fullName evidence="1">Uncharacterized protein</fullName>
    </submittedName>
</protein>
<reference evidence="1 2" key="1">
    <citation type="submission" date="2019-03" db="EMBL/GenBank/DDBJ databases">
        <title>First draft genome of Liparis tanakae, snailfish: a comprehensive survey of snailfish specific genes.</title>
        <authorList>
            <person name="Kim W."/>
            <person name="Song I."/>
            <person name="Jeong J.-H."/>
            <person name="Kim D."/>
            <person name="Kim S."/>
            <person name="Ryu S."/>
            <person name="Song J.Y."/>
            <person name="Lee S.K."/>
        </authorList>
    </citation>
    <scope>NUCLEOTIDE SEQUENCE [LARGE SCALE GENOMIC DNA]</scope>
    <source>
        <tissue evidence="1">Muscle</tissue>
    </source>
</reference>
<name>A0A4Z2G4T0_9TELE</name>
<gene>
    <name evidence="1" type="ORF">EYF80_041991</name>
</gene>
<dbReference type="Proteomes" id="UP000314294">
    <property type="component" value="Unassembled WGS sequence"/>
</dbReference>
<dbReference type="EMBL" id="SRLO01000724">
    <property type="protein sequence ID" value="TNN47794.1"/>
    <property type="molecule type" value="Genomic_DNA"/>
</dbReference>
<organism evidence="1 2">
    <name type="scientific">Liparis tanakae</name>
    <name type="common">Tanaka's snailfish</name>
    <dbReference type="NCBI Taxonomy" id="230148"/>
    <lineage>
        <taxon>Eukaryota</taxon>
        <taxon>Metazoa</taxon>
        <taxon>Chordata</taxon>
        <taxon>Craniata</taxon>
        <taxon>Vertebrata</taxon>
        <taxon>Euteleostomi</taxon>
        <taxon>Actinopterygii</taxon>
        <taxon>Neopterygii</taxon>
        <taxon>Teleostei</taxon>
        <taxon>Neoteleostei</taxon>
        <taxon>Acanthomorphata</taxon>
        <taxon>Eupercaria</taxon>
        <taxon>Perciformes</taxon>
        <taxon>Cottioidei</taxon>
        <taxon>Cottales</taxon>
        <taxon>Liparidae</taxon>
        <taxon>Liparis</taxon>
    </lineage>
</organism>
<dbReference type="AlphaFoldDB" id="A0A4Z2G4T0"/>
<keyword evidence="2" id="KW-1185">Reference proteome</keyword>
<evidence type="ECO:0000313" key="1">
    <source>
        <dbReference type="EMBL" id="TNN47794.1"/>
    </source>
</evidence>
<sequence length="191" mass="20631">MLLNSYFITYPHLAVSSPSHGLKLINALLGVAPADLAQRLVFVAARLHILGMDQPLVLLGLGQPLLLAAVAHRARGGELGAGLGAALVRLVVLVHVGVDRVLDVDALELSLQLLFGALQVRFHHRRLATHTDGIEAPRTFLVLDLVLGLVQQGGFRLHRRSAVLVQPLRLLLSDRPLLLQLKSPASLLLQL</sequence>
<accession>A0A4Z2G4T0</accession>
<evidence type="ECO:0000313" key="2">
    <source>
        <dbReference type="Proteomes" id="UP000314294"/>
    </source>
</evidence>
<proteinExistence type="predicted"/>